<sequence length="186" mass="20649">MMAQGPTPPMNLADLGSLIPTLEEGLHRSYRAERRTAPAALRRYVDHMDEFTLRGGKRFRALLVLAGYHLVAGRSPEPALPAAQALEHFQSWMLIHDDIIDHSEVRRGGPTLHRLLSSPGQDGLETSDPDDLGRGLGITLGDLEEPFTVEALLDADASAARRLRLLTEYVRMTRLTAYGQLMDIRN</sequence>
<dbReference type="PANTHER" id="PTHR43281">
    <property type="entry name" value="FARNESYL DIPHOSPHATE SYNTHASE"/>
    <property type="match status" value="1"/>
</dbReference>
<comment type="cofactor">
    <cofactor evidence="1">
        <name>Mg(2+)</name>
        <dbReference type="ChEBI" id="CHEBI:18420"/>
    </cofactor>
</comment>
<keyword evidence="4" id="KW-0460">Magnesium</keyword>
<dbReference type="InterPro" id="IPR033749">
    <property type="entry name" value="Polyprenyl_synt_CS"/>
</dbReference>
<dbReference type="InterPro" id="IPR000092">
    <property type="entry name" value="Polyprenyl_synt"/>
</dbReference>
<dbReference type="Gene3D" id="1.10.600.10">
    <property type="entry name" value="Farnesyl Diphosphate Synthase"/>
    <property type="match status" value="1"/>
</dbReference>
<dbReference type="Pfam" id="PF00348">
    <property type="entry name" value="polyprenyl_synt"/>
    <property type="match status" value="1"/>
</dbReference>
<evidence type="ECO:0000256" key="5">
    <source>
        <dbReference type="ARBA" id="ARBA00023229"/>
    </source>
</evidence>
<gene>
    <name evidence="6" type="ORF">B2A_02657</name>
</gene>
<dbReference type="GO" id="GO:0046872">
    <property type="term" value="F:metal ion binding"/>
    <property type="evidence" value="ECO:0007669"/>
    <property type="project" value="UniProtKB-KW"/>
</dbReference>
<protein>
    <submittedName>
        <fullName evidence="6">Geranylgeranyl pyrophosphate synthase</fullName>
    </submittedName>
</protein>
<organism evidence="6">
    <name type="scientific">mine drainage metagenome</name>
    <dbReference type="NCBI Taxonomy" id="410659"/>
    <lineage>
        <taxon>unclassified sequences</taxon>
        <taxon>metagenomes</taxon>
        <taxon>ecological metagenomes</taxon>
    </lineage>
</organism>
<dbReference type="EMBL" id="AUZZ01001805">
    <property type="protein sequence ID" value="EQD62824.1"/>
    <property type="molecule type" value="Genomic_DNA"/>
</dbReference>
<evidence type="ECO:0000256" key="1">
    <source>
        <dbReference type="ARBA" id="ARBA00001946"/>
    </source>
</evidence>
<dbReference type="GO" id="GO:0008299">
    <property type="term" value="P:isoprenoid biosynthetic process"/>
    <property type="evidence" value="ECO:0007669"/>
    <property type="project" value="UniProtKB-KW"/>
</dbReference>
<evidence type="ECO:0000313" key="6">
    <source>
        <dbReference type="EMBL" id="EQD62824.1"/>
    </source>
</evidence>
<proteinExistence type="predicted"/>
<dbReference type="GO" id="GO:0004659">
    <property type="term" value="F:prenyltransferase activity"/>
    <property type="evidence" value="ECO:0007669"/>
    <property type="project" value="InterPro"/>
</dbReference>
<dbReference type="AlphaFoldDB" id="T1CAZ7"/>
<evidence type="ECO:0000256" key="3">
    <source>
        <dbReference type="ARBA" id="ARBA00022723"/>
    </source>
</evidence>
<dbReference type="PROSITE" id="PS00723">
    <property type="entry name" value="POLYPRENYL_SYNTHASE_1"/>
    <property type="match status" value="1"/>
</dbReference>
<dbReference type="PANTHER" id="PTHR43281:SF1">
    <property type="entry name" value="FARNESYL DIPHOSPHATE SYNTHASE"/>
    <property type="match status" value="1"/>
</dbReference>
<keyword evidence="5" id="KW-0414">Isoprene biosynthesis</keyword>
<evidence type="ECO:0000256" key="4">
    <source>
        <dbReference type="ARBA" id="ARBA00022842"/>
    </source>
</evidence>
<keyword evidence="2" id="KW-0808">Transferase</keyword>
<dbReference type="InterPro" id="IPR008949">
    <property type="entry name" value="Isoprenoid_synthase_dom_sf"/>
</dbReference>
<name>T1CAZ7_9ZZZZ</name>
<feature type="non-terminal residue" evidence="6">
    <location>
        <position position="186"/>
    </location>
</feature>
<dbReference type="SUPFAM" id="SSF48576">
    <property type="entry name" value="Terpenoid synthases"/>
    <property type="match status" value="1"/>
</dbReference>
<reference evidence="6" key="2">
    <citation type="journal article" date="2014" name="ISME J.">
        <title>Microbial stratification in low pH oxic and suboxic macroscopic growths along an acid mine drainage.</title>
        <authorList>
            <person name="Mendez-Garcia C."/>
            <person name="Mesa V."/>
            <person name="Sprenger R.R."/>
            <person name="Richter M."/>
            <person name="Diez M.S."/>
            <person name="Solano J."/>
            <person name="Bargiela R."/>
            <person name="Golyshina O.V."/>
            <person name="Manteca A."/>
            <person name="Ramos J.L."/>
            <person name="Gallego J.R."/>
            <person name="Llorente I."/>
            <person name="Martins Dos Santos V.A."/>
            <person name="Jensen O.N."/>
            <person name="Pelaez A.I."/>
            <person name="Sanchez J."/>
            <person name="Ferrer M."/>
        </authorList>
    </citation>
    <scope>NUCLEOTIDE SEQUENCE</scope>
</reference>
<evidence type="ECO:0000256" key="2">
    <source>
        <dbReference type="ARBA" id="ARBA00022679"/>
    </source>
</evidence>
<reference evidence="6" key="1">
    <citation type="submission" date="2013-08" db="EMBL/GenBank/DDBJ databases">
        <authorList>
            <person name="Mendez C."/>
            <person name="Richter M."/>
            <person name="Ferrer M."/>
            <person name="Sanchez J."/>
        </authorList>
    </citation>
    <scope>NUCLEOTIDE SEQUENCE</scope>
</reference>
<accession>T1CAZ7</accession>
<comment type="caution">
    <text evidence="6">The sequence shown here is derived from an EMBL/GenBank/DDBJ whole genome shotgun (WGS) entry which is preliminary data.</text>
</comment>
<keyword evidence="3" id="KW-0479">Metal-binding</keyword>